<keyword evidence="5" id="KW-0408">Iron</keyword>
<dbReference type="Gene3D" id="3.60.130.10">
    <property type="entry name" value="Clavaminate synthase-like"/>
    <property type="match status" value="1"/>
</dbReference>
<dbReference type="Proteomes" id="UP001165060">
    <property type="component" value="Unassembled WGS sequence"/>
</dbReference>
<keyword evidence="3" id="KW-0223">Dioxygenase</keyword>
<dbReference type="InterPro" id="IPR003819">
    <property type="entry name" value="TauD/TfdA-like"/>
</dbReference>
<evidence type="ECO:0000256" key="6">
    <source>
        <dbReference type="SAM" id="SignalP"/>
    </source>
</evidence>
<dbReference type="InterPro" id="IPR042098">
    <property type="entry name" value="TauD-like_sf"/>
</dbReference>
<keyword evidence="2" id="KW-0479">Metal-binding</keyword>
<feature type="chain" id="PRO_5046221019" description="C-type lectin domain-containing protein" evidence="6">
    <location>
        <begin position="24"/>
        <end position="493"/>
    </location>
</feature>
<keyword evidence="6" id="KW-0732">Signal</keyword>
<evidence type="ECO:0000259" key="7">
    <source>
        <dbReference type="PROSITE" id="PS50041"/>
    </source>
</evidence>
<comment type="caution">
    <text evidence="8">The sequence shown here is derived from an EMBL/GenBank/DDBJ whole genome shotgun (WGS) entry which is preliminary data.</text>
</comment>
<reference evidence="8 9" key="1">
    <citation type="journal article" date="2023" name="Commun. Biol.">
        <title>Genome analysis of Parmales, the sister group of diatoms, reveals the evolutionary specialization of diatoms from phago-mixotrophs to photoautotrophs.</title>
        <authorList>
            <person name="Ban H."/>
            <person name="Sato S."/>
            <person name="Yoshikawa S."/>
            <person name="Yamada K."/>
            <person name="Nakamura Y."/>
            <person name="Ichinomiya M."/>
            <person name="Sato N."/>
            <person name="Blanc-Mathieu R."/>
            <person name="Endo H."/>
            <person name="Kuwata A."/>
            <person name="Ogata H."/>
        </authorList>
    </citation>
    <scope>NUCLEOTIDE SEQUENCE [LARGE SCALE GENOMIC DNA]</scope>
</reference>
<evidence type="ECO:0000313" key="8">
    <source>
        <dbReference type="EMBL" id="GMI27475.1"/>
    </source>
</evidence>
<evidence type="ECO:0000313" key="9">
    <source>
        <dbReference type="Proteomes" id="UP001165060"/>
    </source>
</evidence>
<dbReference type="PANTHER" id="PTHR43779:SF3">
    <property type="entry name" value="(3R)-3-[(CARBOXYMETHYL)AMINO]FATTY ACID OXYGENASE_DECARBOXYLASE"/>
    <property type="match status" value="1"/>
</dbReference>
<dbReference type="PROSITE" id="PS50041">
    <property type="entry name" value="C_TYPE_LECTIN_2"/>
    <property type="match status" value="1"/>
</dbReference>
<sequence length="493" mass="53184">MPPRAALLQALLVGVCLPVSPSAFEVLPNESSFGATITGLDVSRLLEGVSPDFDRATIPKHVADVATSVKRALHEHRYLHFPLQDGLTWETQLAFLQLFGHAYDESSHVNRKSWKGEKDARVAVFSNNPEHGLVGVGVEGFHSDGNVVPIPHAATLLYCESTIAGGNTLLVPLNEVHARLDPALIDGVNFASAHVPGLEHPLAYHHPSSGRQTLFFGLGALSGLYSRHNVTMTQEETDAVTGAIESAIDEVGVHTHEWDAGSLLMLDNLALAHKASAGTQATSDPDALRILRRVTLAGKRKLARRDPVTFASAAKRCDDSVCLVSLARYTRNEEGPGDFPGVEESREICRMALHESADLATLPTKEHARMAGEVVEEVGEPHWILGEEWAGQESVQWPGLEGADEWAGEYPWHSSSGQPNDCDGPGSEPCIFVGPGGNWFDFACAPKTAEGVTPGPEITWGDARRMFDIHPLCVVPRELVEDGGMGGRRGEEL</sequence>
<dbReference type="Pfam" id="PF02668">
    <property type="entry name" value="TauD"/>
    <property type="match status" value="1"/>
</dbReference>
<keyword evidence="4" id="KW-0560">Oxidoreductase</keyword>
<accession>A0ABQ6MJ36</accession>
<dbReference type="InterPro" id="IPR051178">
    <property type="entry name" value="TfdA_dioxygenase"/>
</dbReference>
<gene>
    <name evidence="8" type="ORF">TeGR_g11225</name>
</gene>
<evidence type="ECO:0000256" key="1">
    <source>
        <dbReference type="ARBA" id="ARBA00005896"/>
    </source>
</evidence>
<proteinExistence type="inferred from homology"/>
<dbReference type="SUPFAM" id="SSF51197">
    <property type="entry name" value="Clavaminate synthase-like"/>
    <property type="match status" value="1"/>
</dbReference>
<evidence type="ECO:0000256" key="3">
    <source>
        <dbReference type="ARBA" id="ARBA00022964"/>
    </source>
</evidence>
<evidence type="ECO:0000256" key="2">
    <source>
        <dbReference type="ARBA" id="ARBA00022723"/>
    </source>
</evidence>
<feature type="signal peptide" evidence="6">
    <location>
        <begin position="1"/>
        <end position="23"/>
    </location>
</feature>
<protein>
    <recommendedName>
        <fullName evidence="7">C-type lectin domain-containing protein</fullName>
    </recommendedName>
</protein>
<evidence type="ECO:0000256" key="4">
    <source>
        <dbReference type="ARBA" id="ARBA00023002"/>
    </source>
</evidence>
<organism evidence="8 9">
    <name type="scientific">Tetraparma gracilis</name>
    <dbReference type="NCBI Taxonomy" id="2962635"/>
    <lineage>
        <taxon>Eukaryota</taxon>
        <taxon>Sar</taxon>
        <taxon>Stramenopiles</taxon>
        <taxon>Ochrophyta</taxon>
        <taxon>Bolidophyceae</taxon>
        <taxon>Parmales</taxon>
        <taxon>Triparmaceae</taxon>
        <taxon>Tetraparma</taxon>
    </lineage>
</organism>
<evidence type="ECO:0000256" key="5">
    <source>
        <dbReference type="ARBA" id="ARBA00023004"/>
    </source>
</evidence>
<dbReference type="EMBL" id="BRYB01001515">
    <property type="protein sequence ID" value="GMI27475.1"/>
    <property type="molecule type" value="Genomic_DNA"/>
</dbReference>
<comment type="similarity">
    <text evidence="1">Belongs to the TfdA dioxygenase family.</text>
</comment>
<feature type="domain" description="C-type lectin" evidence="7">
    <location>
        <begin position="343"/>
        <end position="444"/>
    </location>
</feature>
<dbReference type="InterPro" id="IPR001304">
    <property type="entry name" value="C-type_lectin-like"/>
</dbReference>
<name>A0ABQ6MJ36_9STRA</name>
<keyword evidence="9" id="KW-1185">Reference proteome</keyword>
<dbReference type="PANTHER" id="PTHR43779">
    <property type="entry name" value="DIOXYGENASE RV0097-RELATED"/>
    <property type="match status" value="1"/>
</dbReference>